<feature type="compositionally biased region" description="Polar residues" evidence="1">
    <location>
        <begin position="107"/>
        <end position="116"/>
    </location>
</feature>
<evidence type="ECO:0000313" key="3">
    <source>
        <dbReference type="Proteomes" id="UP000521943"/>
    </source>
</evidence>
<dbReference type="Proteomes" id="UP000521943">
    <property type="component" value="Unassembled WGS sequence"/>
</dbReference>
<dbReference type="AlphaFoldDB" id="A0A8H6ICT7"/>
<gene>
    <name evidence="2" type="ORF">DFP72DRAFT_1061676</name>
</gene>
<feature type="region of interest" description="Disordered" evidence="1">
    <location>
        <begin position="85"/>
        <end position="120"/>
    </location>
</feature>
<accession>A0A8H6ICT7</accession>
<reference evidence="2 3" key="1">
    <citation type="submission" date="2020-07" db="EMBL/GenBank/DDBJ databases">
        <title>Comparative genomics of pyrophilous fungi reveals a link between fire events and developmental genes.</title>
        <authorList>
            <consortium name="DOE Joint Genome Institute"/>
            <person name="Steindorff A.S."/>
            <person name="Carver A."/>
            <person name="Calhoun S."/>
            <person name="Stillman K."/>
            <person name="Liu H."/>
            <person name="Lipzen A."/>
            <person name="Pangilinan J."/>
            <person name="Labutti K."/>
            <person name="Bruns T.D."/>
            <person name="Grigoriev I.V."/>
        </authorList>
    </citation>
    <scope>NUCLEOTIDE SEQUENCE [LARGE SCALE GENOMIC DNA]</scope>
    <source>
        <strain evidence="2 3">CBS 144469</strain>
    </source>
</reference>
<proteinExistence type="predicted"/>
<protein>
    <submittedName>
        <fullName evidence="2">Uncharacterized protein</fullName>
    </submittedName>
</protein>
<keyword evidence="3" id="KW-1185">Reference proteome</keyword>
<name>A0A8H6ICT7_9AGAR</name>
<dbReference type="EMBL" id="JACGCI010000009">
    <property type="protein sequence ID" value="KAF6761446.1"/>
    <property type="molecule type" value="Genomic_DNA"/>
</dbReference>
<comment type="caution">
    <text evidence="2">The sequence shown here is derived from an EMBL/GenBank/DDBJ whole genome shotgun (WGS) entry which is preliminary data.</text>
</comment>
<organism evidence="2 3">
    <name type="scientific">Ephemerocybe angulata</name>
    <dbReference type="NCBI Taxonomy" id="980116"/>
    <lineage>
        <taxon>Eukaryota</taxon>
        <taxon>Fungi</taxon>
        <taxon>Dikarya</taxon>
        <taxon>Basidiomycota</taxon>
        <taxon>Agaricomycotina</taxon>
        <taxon>Agaricomycetes</taxon>
        <taxon>Agaricomycetidae</taxon>
        <taxon>Agaricales</taxon>
        <taxon>Agaricineae</taxon>
        <taxon>Psathyrellaceae</taxon>
        <taxon>Ephemerocybe</taxon>
    </lineage>
</organism>
<evidence type="ECO:0000256" key="1">
    <source>
        <dbReference type="SAM" id="MobiDB-lite"/>
    </source>
</evidence>
<evidence type="ECO:0000313" key="2">
    <source>
        <dbReference type="EMBL" id="KAF6761446.1"/>
    </source>
</evidence>
<sequence length="151" mass="17045">MSYIQKEATSHKPGASETFKYYGVHTWVPCVKVPAMKEYERETGINPDPNDLMQTSAVLWMPAVILNELHPELVDKHFSDSARRGQAALAERCGRRKHQRNPAPIRNRSSSPSIEASNPEPVVEEVIDMTGDRLVNYRTMHCDGSDIILLD</sequence>